<proteinExistence type="predicted"/>
<dbReference type="EMBL" id="WVTB01000086">
    <property type="protein sequence ID" value="KAF3799158.1"/>
    <property type="molecule type" value="Genomic_DNA"/>
</dbReference>
<dbReference type="AlphaFoldDB" id="A0A8H4FEA2"/>
<gene>
    <name evidence="1" type="ORF">GCG54_00015346</name>
</gene>
<organism evidence="1 2">
    <name type="scientific">Colletotrichum gloeosporioides</name>
    <name type="common">Anthracnose fungus</name>
    <name type="synonym">Glomerella cingulata</name>
    <dbReference type="NCBI Taxonomy" id="474922"/>
    <lineage>
        <taxon>Eukaryota</taxon>
        <taxon>Fungi</taxon>
        <taxon>Dikarya</taxon>
        <taxon>Ascomycota</taxon>
        <taxon>Pezizomycotina</taxon>
        <taxon>Sordariomycetes</taxon>
        <taxon>Hypocreomycetidae</taxon>
        <taxon>Glomerellales</taxon>
        <taxon>Glomerellaceae</taxon>
        <taxon>Colletotrichum</taxon>
        <taxon>Colletotrichum gloeosporioides species complex</taxon>
    </lineage>
</organism>
<dbReference type="Proteomes" id="UP000613401">
    <property type="component" value="Unassembled WGS sequence"/>
</dbReference>
<dbReference type="RefSeq" id="XP_045258318.1">
    <property type="nucleotide sequence ID" value="XM_045415145.1"/>
</dbReference>
<protein>
    <submittedName>
        <fullName evidence="1">Uncharacterized protein</fullName>
    </submittedName>
</protein>
<comment type="caution">
    <text evidence="1">The sequence shown here is derived from an EMBL/GenBank/DDBJ whole genome shotgun (WGS) entry which is preliminary data.</text>
</comment>
<sequence length="159" mass="17924">MCPDLKMVAAKIELAIKESHSFGQLVHDAARGRPQAYTKWIILKYAEILFVSRYDWFQQGTLESLSLAIRCYAEAAHVLCFEPVKGLKLERTTPKCIESVIIDERVKDSVEGSATPTELDARKEALRSSIMAPFFCGPLNSKFKKLRSLVHDTVSRCDC</sequence>
<evidence type="ECO:0000313" key="2">
    <source>
        <dbReference type="Proteomes" id="UP000613401"/>
    </source>
</evidence>
<keyword evidence="2" id="KW-1185">Reference proteome</keyword>
<evidence type="ECO:0000313" key="1">
    <source>
        <dbReference type="EMBL" id="KAF3799158.1"/>
    </source>
</evidence>
<reference evidence="1" key="2">
    <citation type="submission" date="2020-03" db="EMBL/GenBank/DDBJ databases">
        <authorList>
            <person name="Fu F.-F."/>
            <person name="Chen J."/>
        </authorList>
    </citation>
    <scope>NUCLEOTIDE SEQUENCE</scope>
    <source>
        <strain evidence="1">Lc1</strain>
    </source>
</reference>
<name>A0A8H4FEA2_COLGL</name>
<reference evidence="1" key="1">
    <citation type="journal article" date="2020" name="Phytopathology">
        <title>Genome sequence and comparative analysis of Colletotrichum gloeosporioides isolated from Liriodendron leaves.</title>
        <authorList>
            <person name="Fu F.F."/>
            <person name="Hao Z."/>
            <person name="Wang P."/>
            <person name="Lu Y."/>
            <person name="Xue L.J."/>
            <person name="Wei G."/>
            <person name="Tian Y."/>
            <person name="Baishi H."/>
            <person name="Xu H."/>
            <person name="Shi J."/>
            <person name="Cheng T."/>
            <person name="Wang G."/>
            <person name="Yi Y."/>
            <person name="Chen J."/>
        </authorList>
    </citation>
    <scope>NUCLEOTIDE SEQUENCE</scope>
    <source>
        <strain evidence="1">Lc1</strain>
    </source>
</reference>
<accession>A0A8H4FEA2</accession>
<dbReference type="GeneID" id="69022450"/>